<feature type="chain" id="PRO_5046370711" evidence="5">
    <location>
        <begin position="31"/>
        <end position="140"/>
    </location>
</feature>
<dbReference type="Pfam" id="PF06236">
    <property type="entry name" value="MelC1"/>
    <property type="match status" value="1"/>
</dbReference>
<comment type="similarity">
    <text evidence="1">Belongs to the melC1 family.</text>
</comment>
<feature type="compositionally biased region" description="Polar residues" evidence="4">
    <location>
        <begin position="30"/>
        <end position="45"/>
    </location>
</feature>
<dbReference type="RefSeq" id="WP_329355952.1">
    <property type="nucleotide sequence ID" value="NZ_CP109490.1"/>
</dbReference>
<dbReference type="InterPro" id="IPR023199">
    <property type="entry name" value="GriE/MELC1_sf"/>
</dbReference>
<dbReference type="Gene3D" id="3.30.1880.10">
    <property type="entry name" value="protein ne1242 domain like"/>
    <property type="match status" value="1"/>
</dbReference>
<evidence type="ECO:0000256" key="4">
    <source>
        <dbReference type="SAM" id="MobiDB-lite"/>
    </source>
</evidence>
<dbReference type="InterPro" id="IPR006311">
    <property type="entry name" value="TAT_signal"/>
</dbReference>
<dbReference type="NCBIfam" id="NF047833">
    <property type="entry name" value="TyroCdyMelC1"/>
    <property type="match status" value="1"/>
</dbReference>
<dbReference type="EMBL" id="CP109491">
    <property type="protein sequence ID" value="WUX37157.1"/>
    <property type="molecule type" value="Genomic_DNA"/>
</dbReference>
<evidence type="ECO:0000256" key="3">
    <source>
        <dbReference type="ARBA" id="ARBA00023008"/>
    </source>
</evidence>
<sequence>MPGPTRRQALGAAIGIAAGGALVGVTSASADTVPAGTSSEGSTAGRTGGPGSFDEVFEGRRIQGTPAEAHASAHAHGHAGHGTGYRVLIDGRELPVMQHGKSGWSSTINHYERFATPLEAARTAVISLKGAVVVPFDPTA</sequence>
<accession>A0ABZ1ZI61</accession>
<evidence type="ECO:0000256" key="5">
    <source>
        <dbReference type="SAM" id="SignalP"/>
    </source>
</evidence>
<protein>
    <submittedName>
        <fullName evidence="6">Tyrosinase cofactor</fullName>
    </submittedName>
</protein>
<dbReference type="PROSITE" id="PS51318">
    <property type="entry name" value="TAT"/>
    <property type="match status" value="1"/>
</dbReference>
<dbReference type="Proteomes" id="UP001431926">
    <property type="component" value="Chromosome"/>
</dbReference>
<feature type="signal peptide" evidence="5">
    <location>
        <begin position="1"/>
        <end position="30"/>
    </location>
</feature>
<gene>
    <name evidence="6" type="ORF">OG367_13315</name>
</gene>
<reference evidence="6" key="1">
    <citation type="submission" date="2022-10" db="EMBL/GenBank/DDBJ databases">
        <title>The complete genomes of actinobacterial strains from the NBC collection.</title>
        <authorList>
            <person name="Joergensen T.S."/>
            <person name="Alvarez Arevalo M."/>
            <person name="Sterndorff E.B."/>
            <person name="Faurdal D."/>
            <person name="Vuksanovic O."/>
            <person name="Mourched A.-S."/>
            <person name="Charusanti P."/>
            <person name="Shaw S."/>
            <person name="Blin K."/>
            <person name="Weber T."/>
        </authorList>
    </citation>
    <scope>NUCLEOTIDE SEQUENCE</scope>
    <source>
        <strain evidence="6">NBC_01436</strain>
    </source>
</reference>
<feature type="region of interest" description="Disordered" evidence="4">
    <location>
        <begin position="30"/>
        <end position="56"/>
    </location>
</feature>
<keyword evidence="2 5" id="KW-0732">Signal</keyword>
<evidence type="ECO:0000313" key="7">
    <source>
        <dbReference type="Proteomes" id="UP001431926"/>
    </source>
</evidence>
<evidence type="ECO:0000256" key="2">
    <source>
        <dbReference type="ARBA" id="ARBA00022729"/>
    </source>
</evidence>
<evidence type="ECO:0000256" key="1">
    <source>
        <dbReference type="ARBA" id="ARBA00009871"/>
    </source>
</evidence>
<keyword evidence="3" id="KW-0186">Copper</keyword>
<proteinExistence type="inferred from homology"/>
<organism evidence="6 7">
    <name type="scientific">Streptomyces anulatus</name>
    <name type="common">Streptomyces chrysomallus</name>
    <dbReference type="NCBI Taxonomy" id="1892"/>
    <lineage>
        <taxon>Bacteria</taxon>
        <taxon>Bacillati</taxon>
        <taxon>Actinomycetota</taxon>
        <taxon>Actinomycetes</taxon>
        <taxon>Kitasatosporales</taxon>
        <taxon>Streptomycetaceae</taxon>
        <taxon>Streptomyces</taxon>
    </lineage>
</organism>
<name>A0ABZ1ZI61_STRAQ</name>
<evidence type="ECO:0000313" key="6">
    <source>
        <dbReference type="EMBL" id="WUX37157.1"/>
    </source>
</evidence>
<keyword evidence="7" id="KW-1185">Reference proteome</keyword>
<dbReference type="InterPro" id="IPR010928">
    <property type="entry name" value="MelC1"/>
</dbReference>